<evidence type="ECO:0000313" key="1">
    <source>
        <dbReference type="EMBL" id="CAG7720005.1"/>
    </source>
</evidence>
<feature type="non-terminal residue" evidence="1">
    <location>
        <position position="1"/>
    </location>
</feature>
<reference evidence="1" key="1">
    <citation type="submission" date="2021-06" db="EMBL/GenBank/DDBJ databases">
        <authorList>
            <person name="Hodson N. C."/>
            <person name="Mongue J. A."/>
            <person name="Jaron S. K."/>
        </authorList>
    </citation>
    <scope>NUCLEOTIDE SEQUENCE</scope>
</reference>
<accession>A0A8J2JM97</accession>
<organism evidence="1 2">
    <name type="scientific">Allacma fusca</name>
    <dbReference type="NCBI Taxonomy" id="39272"/>
    <lineage>
        <taxon>Eukaryota</taxon>
        <taxon>Metazoa</taxon>
        <taxon>Ecdysozoa</taxon>
        <taxon>Arthropoda</taxon>
        <taxon>Hexapoda</taxon>
        <taxon>Collembola</taxon>
        <taxon>Symphypleona</taxon>
        <taxon>Sminthuridae</taxon>
        <taxon>Allacma</taxon>
    </lineage>
</organism>
<keyword evidence="2" id="KW-1185">Reference proteome</keyword>
<comment type="caution">
    <text evidence="1">The sequence shown here is derived from an EMBL/GenBank/DDBJ whole genome shotgun (WGS) entry which is preliminary data.</text>
</comment>
<name>A0A8J2JM97_9HEXA</name>
<dbReference type="EMBL" id="CAJVCH010066298">
    <property type="protein sequence ID" value="CAG7720005.1"/>
    <property type="molecule type" value="Genomic_DNA"/>
</dbReference>
<gene>
    <name evidence="1" type="ORF">AFUS01_LOCUS9298</name>
</gene>
<sequence length="29" mass="3402">MNYLPRLEKDPKEIACTVFISFRKNTETG</sequence>
<dbReference type="Proteomes" id="UP000708208">
    <property type="component" value="Unassembled WGS sequence"/>
</dbReference>
<proteinExistence type="predicted"/>
<evidence type="ECO:0000313" key="2">
    <source>
        <dbReference type="Proteomes" id="UP000708208"/>
    </source>
</evidence>
<protein>
    <submittedName>
        <fullName evidence="1">Uncharacterized protein</fullName>
    </submittedName>
</protein>
<dbReference type="AlphaFoldDB" id="A0A8J2JM97"/>